<proteinExistence type="predicted"/>
<dbReference type="EMBL" id="JARWAK010000002">
    <property type="protein sequence ID" value="MDR5865832.1"/>
    <property type="molecule type" value="Genomic_DNA"/>
</dbReference>
<reference evidence="1 2" key="1">
    <citation type="submission" date="2023-04" db="EMBL/GenBank/DDBJ databases">
        <title>A long-awaited taxogenomic arrangement of the family Halomonadaceae.</title>
        <authorList>
            <person name="De La Haba R."/>
            <person name="Chuvochina M."/>
            <person name="Wittouck S."/>
            <person name="Arahal D.R."/>
            <person name="Sanchez-Porro C."/>
            <person name="Hugenholtz P."/>
            <person name="Ventosa A."/>
        </authorList>
    </citation>
    <scope>NUCLEOTIDE SEQUENCE [LARGE SCALE GENOMIC DNA]</scope>
    <source>
        <strain evidence="1 2">DSM 23530</strain>
    </source>
</reference>
<dbReference type="NCBIfam" id="TIGR03011">
    <property type="entry name" value="sulf_tusB_dsrH"/>
    <property type="match status" value="1"/>
</dbReference>
<dbReference type="InterPro" id="IPR007215">
    <property type="entry name" value="Sulphur_relay_TusB/DsrH"/>
</dbReference>
<dbReference type="SUPFAM" id="SSF75169">
    <property type="entry name" value="DsrEFH-like"/>
    <property type="match status" value="1"/>
</dbReference>
<dbReference type="RefSeq" id="WP_309651432.1">
    <property type="nucleotide sequence ID" value="NZ_JARWAK010000002.1"/>
</dbReference>
<protein>
    <submittedName>
        <fullName evidence="1">Sulfurtransferase complex subunit TusB</fullName>
    </submittedName>
</protein>
<dbReference type="Gene3D" id="3.40.1260.10">
    <property type="entry name" value="DsrEFH-like"/>
    <property type="match status" value="1"/>
</dbReference>
<dbReference type="Pfam" id="PF04077">
    <property type="entry name" value="DsrH"/>
    <property type="match status" value="1"/>
</dbReference>
<dbReference type="InterPro" id="IPR027396">
    <property type="entry name" value="DsrEFH-like"/>
</dbReference>
<dbReference type="PANTHER" id="PTHR37526">
    <property type="entry name" value="PROTEIN TUSB"/>
    <property type="match status" value="1"/>
</dbReference>
<sequence length="96" mass="10197">MKLHILNRSPGVSRVHEQALAAMGPDDRLLLIEDGVQGALPGLAGAFAAIPGRLFALHEDLASRGLLARCDAAVQTVDADGFVALTEESEQTLSWY</sequence>
<evidence type="ECO:0000313" key="2">
    <source>
        <dbReference type="Proteomes" id="UP001264519"/>
    </source>
</evidence>
<organism evidence="1 2">
    <name type="scientific">Halomonas koreensis</name>
    <dbReference type="NCBI Taxonomy" id="245385"/>
    <lineage>
        <taxon>Bacteria</taxon>
        <taxon>Pseudomonadati</taxon>
        <taxon>Pseudomonadota</taxon>
        <taxon>Gammaproteobacteria</taxon>
        <taxon>Oceanospirillales</taxon>
        <taxon>Halomonadaceae</taxon>
        <taxon>Halomonas</taxon>
    </lineage>
</organism>
<dbReference type="Proteomes" id="UP001264519">
    <property type="component" value="Unassembled WGS sequence"/>
</dbReference>
<name>A0ABU1FYU5_9GAMM</name>
<accession>A0ABU1FYU5</accession>
<evidence type="ECO:0000313" key="1">
    <source>
        <dbReference type="EMBL" id="MDR5865832.1"/>
    </source>
</evidence>
<gene>
    <name evidence="1" type="primary">tusB</name>
    <name evidence="1" type="ORF">QC818_03360</name>
</gene>
<comment type="caution">
    <text evidence="1">The sequence shown here is derived from an EMBL/GenBank/DDBJ whole genome shotgun (WGS) entry which is preliminary data.</text>
</comment>
<keyword evidence="2" id="KW-1185">Reference proteome</keyword>
<dbReference type="PANTHER" id="PTHR37526:SF1">
    <property type="entry name" value="PROTEIN TUSB"/>
    <property type="match status" value="1"/>
</dbReference>